<reference evidence="1 2" key="1">
    <citation type="journal article" date="2019" name="Sci. Rep.">
        <title>A high-quality genome of Eragrostis curvula grass provides insights into Poaceae evolution and supports new strategies to enhance forage quality.</title>
        <authorList>
            <person name="Carballo J."/>
            <person name="Santos B.A.C.M."/>
            <person name="Zappacosta D."/>
            <person name="Garbus I."/>
            <person name="Selva J.P."/>
            <person name="Gallo C.A."/>
            <person name="Diaz A."/>
            <person name="Albertini E."/>
            <person name="Caccamo M."/>
            <person name="Echenique V."/>
        </authorList>
    </citation>
    <scope>NUCLEOTIDE SEQUENCE [LARGE SCALE GENOMIC DNA]</scope>
    <source>
        <strain evidence="2">cv. Victoria</strain>
        <tissue evidence="1">Leaf</tissue>
    </source>
</reference>
<feature type="non-terminal residue" evidence="1">
    <location>
        <position position="1"/>
    </location>
</feature>
<sequence length="386" mass="43015">LIVICGAHAAIGKEIGKAMSKRKISGERCAGAKRPALQRKQHLYLLVDDWERGYSVRKLDVDAFDSADADHSPKRFAEPPVARIEAAPDERYQSFVSNGTKIFAMQPGKASLAIPVFDTRTLGLSLCPWPTSDRKYGLFVSAAGKLFVFMNDLTALYLVGDPPPHDGKSKSAAGAWSWKSMDARPPFYASRVVCHALHPDGRTLFVSAAGRHRDDTSGRGTFSLDTETMEWTRHGSWLLPFGGEAYFDAELEAWVGLCGERDGAGRLCSCDVEPVAAEFTRPPSWKLGKDKLFRNEPELHLGAKLVYMGGSRFCIVEFMFHKDDVHLLRRDPKECGRRRVLDVTAFGLKYSKEGQLCATLRRARSCKMYKQPPDYGMSSEPVAFWL</sequence>
<dbReference type="EMBL" id="RWGY01000011">
    <property type="protein sequence ID" value="TVU27906.1"/>
    <property type="molecule type" value="Genomic_DNA"/>
</dbReference>
<evidence type="ECO:0000313" key="2">
    <source>
        <dbReference type="Proteomes" id="UP000324897"/>
    </source>
</evidence>
<gene>
    <name evidence="1" type="ORF">EJB05_19407</name>
</gene>
<dbReference type="Pfam" id="PF07893">
    <property type="entry name" value="DUF1668"/>
    <property type="match status" value="1"/>
</dbReference>
<evidence type="ECO:0008006" key="3">
    <source>
        <dbReference type="Google" id="ProtNLM"/>
    </source>
</evidence>
<proteinExistence type="predicted"/>
<dbReference type="PANTHER" id="PTHR33085">
    <property type="entry name" value="OS12G0113100 PROTEIN-RELATED"/>
    <property type="match status" value="1"/>
</dbReference>
<dbReference type="Proteomes" id="UP000324897">
    <property type="component" value="Chromosome 1"/>
</dbReference>
<name>A0A5J9UWD9_9POAL</name>
<accession>A0A5J9UWD9</accession>
<dbReference type="PANTHER" id="PTHR33085:SF50">
    <property type="entry name" value="DUF1618 DOMAIN-CONTAINING PROTEIN"/>
    <property type="match status" value="1"/>
</dbReference>
<keyword evidence="2" id="KW-1185">Reference proteome</keyword>
<comment type="caution">
    <text evidence="1">The sequence shown here is derived from an EMBL/GenBank/DDBJ whole genome shotgun (WGS) entry which is preliminary data.</text>
</comment>
<dbReference type="InterPro" id="IPR012871">
    <property type="entry name" value="DUF1668_ORYSA"/>
</dbReference>
<evidence type="ECO:0000313" key="1">
    <source>
        <dbReference type="EMBL" id="TVU27906.1"/>
    </source>
</evidence>
<dbReference type="AlphaFoldDB" id="A0A5J9UWD9"/>
<dbReference type="OrthoDB" id="674784at2759"/>
<protein>
    <recommendedName>
        <fullName evidence="3">DUF1618 domain-containing protein</fullName>
    </recommendedName>
</protein>
<organism evidence="1 2">
    <name type="scientific">Eragrostis curvula</name>
    <name type="common">weeping love grass</name>
    <dbReference type="NCBI Taxonomy" id="38414"/>
    <lineage>
        <taxon>Eukaryota</taxon>
        <taxon>Viridiplantae</taxon>
        <taxon>Streptophyta</taxon>
        <taxon>Embryophyta</taxon>
        <taxon>Tracheophyta</taxon>
        <taxon>Spermatophyta</taxon>
        <taxon>Magnoliopsida</taxon>
        <taxon>Liliopsida</taxon>
        <taxon>Poales</taxon>
        <taxon>Poaceae</taxon>
        <taxon>PACMAD clade</taxon>
        <taxon>Chloridoideae</taxon>
        <taxon>Eragrostideae</taxon>
        <taxon>Eragrostidinae</taxon>
        <taxon>Eragrostis</taxon>
    </lineage>
</organism>